<name>A0A4Z1EMH1_9HELO</name>
<protein>
    <submittedName>
        <fullName evidence="2">Uncharacterized protein</fullName>
    </submittedName>
</protein>
<accession>A0A4Z1EMH1</accession>
<keyword evidence="3" id="KW-1185">Reference proteome</keyword>
<feature type="region of interest" description="Disordered" evidence="1">
    <location>
        <begin position="1"/>
        <end position="90"/>
    </location>
</feature>
<dbReference type="AlphaFoldDB" id="A0A4Z1EMH1"/>
<evidence type="ECO:0000313" key="2">
    <source>
        <dbReference type="EMBL" id="TGO10491.1"/>
    </source>
</evidence>
<comment type="caution">
    <text evidence="2">The sequence shown here is derived from an EMBL/GenBank/DDBJ whole genome shotgun (WGS) entry which is preliminary data.</text>
</comment>
<gene>
    <name evidence="2" type="ORF">BTUL_0134g00430</name>
</gene>
<dbReference type="OrthoDB" id="3556859at2759"/>
<sequence length="215" mass="23727">MLLSSSPIPLKLPHSESQPQLEPQLKPQPQPPEYSNMSLPEEFLSSQSSTPKIFMSPSFHSSPQILLSKEARTKPCSSPKSLPPADPKTDSPYRSIIQTSHLPPSTPGLEVWVSGISHRKTLQMLGYPSSNSHMPSLTPTPQSVPNTTAPTSTIQKSQANTRSQIPACSVLNYLLETSPKKMHITINGSKRTSQVEDKSEDYAILRYIAHYSEPR</sequence>
<feature type="compositionally biased region" description="Low complexity" evidence="1">
    <location>
        <begin position="1"/>
        <end position="12"/>
    </location>
</feature>
<evidence type="ECO:0000256" key="1">
    <source>
        <dbReference type="SAM" id="MobiDB-lite"/>
    </source>
</evidence>
<feature type="region of interest" description="Disordered" evidence="1">
    <location>
        <begin position="132"/>
        <end position="151"/>
    </location>
</feature>
<evidence type="ECO:0000313" key="3">
    <source>
        <dbReference type="Proteomes" id="UP000297777"/>
    </source>
</evidence>
<reference evidence="2 3" key="1">
    <citation type="submission" date="2017-12" db="EMBL/GenBank/DDBJ databases">
        <title>Comparative genomics of Botrytis spp.</title>
        <authorList>
            <person name="Valero-Jimenez C.A."/>
            <person name="Tapia P."/>
            <person name="Veloso J."/>
            <person name="Silva-Moreno E."/>
            <person name="Staats M."/>
            <person name="Valdes J.H."/>
            <person name="Van Kan J.A.L."/>
        </authorList>
    </citation>
    <scope>NUCLEOTIDE SEQUENCE [LARGE SCALE GENOMIC DNA]</scope>
    <source>
        <strain evidence="2 3">Bt9001</strain>
    </source>
</reference>
<organism evidence="2 3">
    <name type="scientific">Botrytis tulipae</name>
    <dbReference type="NCBI Taxonomy" id="87230"/>
    <lineage>
        <taxon>Eukaryota</taxon>
        <taxon>Fungi</taxon>
        <taxon>Dikarya</taxon>
        <taxon>Ascomycota</taxon>
        <taxon>Pezizomycotina</taxon>
        <taxon>Leotiomycetes</taxon>
        <taxon>Helotiales</taxon>
        <taxon>Sclerotiniaceae</taxon>
        <taxon>Botrytis</taxon>
    </lineage>
</organism>
<dbReference type="EMBL" id="PQXH01000134">
    <property type="protein sequence ID" value="TGO10491.1"/>
    <property type="molecule type" value="Genomic_DNA"/>
</dbReference>
<dbReference type="Proteomes" id="UP000297777">
    <property type="component" value="Unassembled WGS sequence"/>
</dbReference>
<proteinExistence type="predicted"/>